<dbReference type="InterPro" id="IPR003760">
    <property type="entry name" value="PnrA-like"/>
</dbReference>
<evidence type="ECO:0000259" key="8">
    <source>
        <dbReference type="Pfam" id="PF02608"/>
    </source>
</evidence>
<evidence type="ECO:0000256" key="7">
    <source>
        <dbReference type="SAM" id="SignalP"/>
    </source>
</evidence>
<evidence type="ECO:0000313" key="10">
    <source>
        <dbReference type="Proteomes" id="UP001205748"/>
    </source>
</evidence>
<protein>
    <submittedName>
        <fullName evidence="9">BMP family protein</fullName>
    </submittedName>
</protein>
<evidence type="ECO:0000256" key="1">
    <source>
        <dbReference type="ARBA" id="ARBA00004193"/>
    </source>
</evidence>
<gene>
    <name evidence="9" type="ORF">NSA47_11280</name>
</gene>
<feature type="domain" description="ABC transporter substrate-binding protein PnrA-like" evidence="8">
    <location>
        <begin position="50"/>
        <end position="340"/>
    </location>
</feature>
<comment type="similarity">
    <text evidence="2">Belongs to the BMP lipoprotein family.</text>
</comment>
<evidence type="ECO:0000256" key="6">
    <source>
        <dbReference type="ARBA" id="ARBA00023288"/>
    </source>
</evidence>
<keyword evidence="3" id="KW-1003">Cell membrane</keyword>
<keyword evidence="5" id="KW-0472">Membrane</keyword>
<dbReference type="Pfam" id="PF02608">
    <property type="entry name" value="Bmp"/>
    <property type="match status" value="1"/>
</dbReference>
<dbReference type="RefSeq" id="WP_257532050.1">
    <property type="nucleotide sequence ID" value="NZ_JANKAS010000011.1"/>
</dbReference>
<sequence length="353" mass="37999">MKFSKKIIVIAVVCMLVIATFAGCSGKPATNDSEPSGDKKVKVGLIALEFGTQSFNDDILKGLKSAEEDLEVEAMSLEVPEVSDVANSLRTLIGQGAEFLVVSTSEFKDGMLEVAQEFPDVKFLYLSEVLEGYDNVMSIAYKEHEAAFLAGALGGLMTETNTIGAVLALEEDIQYRYQNGYKAGAMAVNPDAKVLTAFTNSYSDIGKGNEVANVMYSKGADFVGTYAGACNLGVFKAAEDAGEGKYAFGAANGQFDQSPEKIVASVVKPIDQAIHGIIEEYLAGKFDTSAPKALGLKESGVTLLYTPNEELLKTIPEDVKAIMDDLTEKVISEEIKVPSSEQELKDFNYKYEK</sequence>
<evidence type="ECO:0000256" key="2">
    <source>
        <dbReference type="ARBA" id="ARBA00008610"/>
    </source>
</evidence>
<dbReference type="Gene3D" id="3.40.50.2300">
    <property type="match status" value="2"/>
</dbReference>
<accession>A0AAE3HIZ7</accession>
<dbReference type="PANTHER" id="PTHR34296:SF2">
    <property type="entry name" value="ABC TRANSPORTER GUANOSINE-BINDING PROTEIN NUPN"/>
    <property type="match status" value="1"/>
</dbReference>
<name>A0AAE3HIZ7_9FIRM</name>
<dbReference type="PANTHER" id="PTHR34296">
    <property type="entry name" value="TRANSCRIPTIONAL ACTIVATOR PROTEIN MED"/>
    <property type="match status" value="1"/>
</dbReference>
<comment type="caution">
    <text evidence="9">The sequence shown here is derived from an EMBL/GenBank/DDBJ whole genome shotgun (WGS) entry which is preliminary data.</text>
</comment>
<dbReference type="CDD" id="cd06304">
    <property type="entry name" value="PBP1_BmpA_Med_PnrA-like"/>
    <property type="match status" value="1"/>
</dbReference>
<evidence type="ECO:0000256" key="4">
    <source>
        <dbReference type="ARBA" id="ARBA00022729"/>
    </source>
</evidence>
<dbReference type="GO" id="GO:0005886">
    <property type="term" value="C:plasma membrane"/>
    <property type="evidence" value="ECO:0007669"/>
    <property type="project" value="UniProtKB-SubCell"/>
</dbReference>
<dbReference type="Proteomes" id="UP001205748">
    <property type="component" value="Unassembled WGS sequence"/>
</dbReference>
<evidence type="ECO:0000256" key="3">
    <source>
        <dbReference type="ARBA" id="ARBA00022475"/>
    </source>
</evidence>
<comment type="subcellular location">
    <subcellularLocation>
        <location evidence="1">Cell membrane</location>
        <topology evidence="1">Lipid-anchor</topology>
    </subcellularLocation>
</comment>
<dbReference type="InterPro" id="IPR050957">
    <property type="entry name" value="BMP_lipoprotein"/>
</dbReference>
<reference evidence="9" key="1">
    <citation type="submission" date="2022-07" db="EMBL/GenBank/DDBJ databases">
        <title>Enhanced cultured diversity of the mouse gut microbiota enables custom-made synthetic communities.</title>
        <authorList>
            <person name="Afrizal A."/>
        </authorList>
    </citation>
    <scope>NUCLEOTIDE SEQUENCE</scope>
    <source>
        <strain evidence="9">DSM 28593</strain>
    </source>
</reference>
<dbReference type="EMBL" id="JANKAS010000011">
    <property type="protein sequence ID" value="MCR1899558.1"/>
    <property type="molecule type" value="Genomic_DNA"/>
</dbReference>
<dbReference type="AlphaFoldDB" id="A0AAE3HIZ7"/>
<keyword evidence="4 7" id="KW-0732">Signal</keyword>
<organism evidence="9 10">
    <name type="scientific">Irregularibacter muris</name>
    <dbReference type="NCBI Taxonomy" id="1796619"/>
    <lineage>
        <taxon>Bacteria</taxon>
        <taxon>Bacillati</taxon>
        <taxon>Bacillota</taxon>
        <taxon>Clostridia</taxon>
        <taxon>Eubacteriales</taxon>
        <taxon>Eubacteriaceae</taxon>
        <taxon>Irregularibacter</taxon>
    </lineage>
</organism>
<dbReference type="PROSITE" id="PS51257">
    <property type="entry name" value="PROKAR_LIPOPROTEIN"/>
    <property type="match status" value="1"/>
</dbReference>
<proteinExistence type="inferred from homology"/>
<feature type="signal peptide" evidence="7">
    <location>
        <begin position="1"/>
        <end position="22"/>
    </location>
</feature>
<feature type="chain" id="PRO_5042149864" evidence="7">
    <location>
        <begin position="23"/>
        <end position="353"/>
    </location>
</feature>
<dbReference type="SUPFAM" id="SSF53822">
    <property type="entry name" value="Periplasmic binding protein-like I"/>
    <property type="match status" value="1"/>
</dbReference>
<evidence type="ECO:0000313" key="9">
    <source>
        <dbReference type="EMBL" id="MCR1899558.1"/>
    </source>
</evidence>
<keyword evidence="10" id="KW-1185">Reference proteome</keyword>
<evidence type="ECO:0000256" key="5">
    <source>
        <dbReference type="ARBA" id="ARBA00023136"/>
    </source>
</evidence>
<keyword evidence="6" id="KW-0449">Lipoprotein</keyword>
<dbReference type="InterPro" id="IPR028082">
    <property type="entry name" value="Peripla_BP_I"/>
</dbReference>